<organism evidence="1 2">
    <name type="scientific">Paludibaculum fermentans</name>
    <dbReference type="NCBI Taxonomy" id="1473598"/>
    <lineage>
        <taxon>Bacteria</taxon>
        <taxon>Pseudomonadati</taxon>
        <taxon>Acidobacteriota</taxon>
        <taxon>Terriglobia</taxon>
        <taxon>Bryobacterales</taxon>
        <taxon>Bryobacteraceae</taxon>
        <taxon>Paludibaculum</taxon>
    </lineage>
</organism>
<gene>
    <name evidence="1" type="ORF">IRI77_03930</name>
</gene>
<sequence length="422" mass="47147">MGKETPGQEASTPPRLLSSWKEIAALLGISVRTAQIYEKTRGLPVQRDGKRVAALESDLLEWRRRRLSEIPWWANVLILQRITAALSLTVLLLAGFLAWDKRHAWVKRPPAYATWNGNTLTAFGADGSTIWRREFPFAVANDPDIVGPRIPWLGDLDHDGQIETIGIYPHNQRESLGWDLYCLSSGGETRWQLSVTKPVQTGTREFSPPYVVRSFTTFPSPEHDSTLWTAAVFVHHTMSPSVLLVVDATGRPRGEYWQVGHMNVVRAADLDNDGIYELLVGGIRESSSQAVLLVFDPRNVHGTPPPDRPASPVHLRGLPPGTEKTVIYFPRTPLNRRNEPFNFIETMDLVGNLLQITVHESLEGQKGYLLYTLNPQLQAVDVAPSASFNSAVMRLNAEQQMARDLGPEGLNALKKQIRIVHP</sequence>
<dbReference type="SUPFAM" id="SSF69318">
    <property type="entry name" value="Integrin alpha N-terminal domain"/>
    <property type="match status" value="1"/>
</dbReference>
<dbReference type="KEGG" id="pfer:IRI77_03930"/>
<accession>A0A7S7NSW8</accession>
<dbReference type="Proteomes" id="UP000593892">
    <property type="component" value="Chromosome"/>
</dbReference>
<dbReference type="SUPFAM" id="SSF46955">
    <property type="entry name" value="Putative DNA-binding domain"/>
    <property type="match status" value="1"/>
</dbReference>
<proteinExistence type="predicted"/>
<evidence type="ECO:0000313" key="1">
    <source>
        <dbReference type="EMBL" id="QOY89119.1"/>
    </source>
</evidence>
<evidence type="ECO:0000313" key="2">
    <source>
        <dbReference type="Proteomes" id="UP000593892"/>
    </source>
</evidence>
<dbReference type="InterPro" id="IPR009061">
    <property type="entry name" value="DNA-bd_dom_put_sf"/>
</dbReference>
<dbReference type="AlphaFoldDB" id="A0A7S7NSW8"/>
<dbReference type="RefSeq" id="WP_194450781.1">
    <property type="nucleotide sequence ID" value="NZ_CP063849.1"/>
</dbReference>
<reference evidence="1 2" key="1">
    <citation type="submission" date="2020-10" db="EMBL/GenBank/DDBJ databases">
        <title>Complete genome sequence of Paludibaculum fermentans P105T, a facultatively anaerobic acidobacterium capable of dissimilatory Fe(III) reduction.</title>
        <authorList>
            <person name="Dedysh S.N."/>
            <person name="Beletsky A.V."/>
            <person name="Kulichevskaya I.S."/>
            <person name="Mardanov A.V."/>
            <person name="Ravin N.V."/>
        </authorList>
    </citation>
    <scope>NUCLEOTIDE SEQUENCE [LARGE SCALE GENOMIC DNA]</scope>
    <source>
        <strain evidence="1 2">P105</strain>
    </source>
</reference>
<protein>
    <submittedName>
        <fullName evidence="1">Helix-turn-helix domain-containing protein</fullName>
    </submittedName>
</protein>
<name>A0A7S7NSW8_PALFE</name>
<dbReference type="EMBL" id="CP063849">
    <property type="protein sequence ID" value="QOY89119.1"/>
    <property type="molecule type" value="Genomic_DNA"/>
</dbReference>
<dbReference type="InterPro" id="IPR028994">
    <property type="entry name" value="Integrin_alpha_N"/>
</dbReference>
<keyword evidence="2" id="KW-1185">Reference proteome</keyword>